<proteinExistence type="predicted"/>
<dbReference type="EMBL" id="GL349458">
    <property type="protein sequence ID" value="KNC49923.1"/>
    <property type="molecule type" value="Genomic_DNA"/>
</dbReference>
<evidence type="ECO:0000256" key="1">
    <source>
        <dbReference type="SAM" id="Coils"/>
    </source>
</evidence>
<dbReference type="RefSeq" id="XP_013757402.1">
    <property type="nucleotide sequence ID" value="XM_013901948.1"/>
</dbReference>
<keyword evidence="3" id="KW-1185">Reference proteome</keyword>
<organism evidence="2 3">
    <name type="scientific">Thecamonas trahens ATCC 50062</name>
    <dbReference type="NCBI Taxonomy" id="461836"/>
    <lineage>
        <taxon>Eukaryota</taxon>
        <taxon>Apusozoa</taxon>
        <taxon>Apusomonadida</taxon>
        <taxon>Apusomonadidae</taxon>
        <taxon>Thecamonas</taxon>
    </lineage>
</organism>
<sequence length="207" mass="22689">MSGKGRAEQLQDALTFALAQAFSKLTAEEFVAKFPRALKSSSSTVRFLSHLHDSVHPLVAANCQAELRVILKEMKLEDKLAELDDYAEMPHKSEVASVEWQEQETSLAPHEMARLRRIQAKLRELAELDRVISEESRAADELEVDLAHAKETMAKLEQAIESSQAFVDDLAASVASLASTNEIALSIMADMEVIPSPPASSRATTSA</sequence>
<reference evidence="2 3" key="1">
    <citation type="submission" date="2010-05" db="EMBL/GenBank/DDBJ databases">
        <title>The Genome Sequence of Thecamonas trahens ATCC 50062.</title>
        <authorList>
            <consortium name="The Broad Institute Genome Sequencing Platform"/>
            <person name="Russ C."/>
            <person name="Cuomo C."/>
            <person name="Shea T."/>
            <person name="Young S.K."/>
            <person name="Zeng Q."/>
            <person name="Koehrsen M."/>
            <person name="Haas B."/>
            <person name="Borodovsky M."/>
            <person name="Guigo R."/>
            <person name="Alvarado L."/>
            <person name="Berlin A."/>
            <person name="Bochicchio J."/>
            <person name="Borenstein D."/>
            <person name="Chapman S."/>
            <person name="Chen Z."/>
            <person name="Freedman E."/>
            <person name="Gellesch M."/>
            <person name="Goldberg J."/>
            <person name="Griggs A."/>
            <person name="Gujja S."/>
            <person name="Heilman E."/>
            <person name="Heiman D."/>
            <person name="Hepburn T."/>
            <person name="Howarth C."/>
            <person name="Jen D."/>
            <person name="Larson L."/>
            <person name="Mehta T."/>
            <person name="Park D."/>
            <person name="Pearson M."/>
            <person name="Roberts A."/>
            <person name="Saif S."/>
            <person name="Shenoy N."/>
            <person name="Sisk P."/>
            <person name="Stolte C."/>
            <person name="Sykes S."/>
            <person name="Thomson T."/>
            <person name="Walk T."/>
            <person name="White J."/>
            <person name="Yandava C."/>
            <person name="Burger G."/>
            <person name="Gray M.W."/>
            <person name="Holland P.W.H."/>
            <person name="King N."/>
            <person name="Lang F.B.F."/>
            <person name="Roger A.J."/>
            <person name="Ruiz-Trillo I."/>
            <person name="Lander E."/>
            <person name="Nusbaum C."/>
        </authorList>
    </citation>
    <scope>NUCLEOTIDE SEQUENCE [LARGE SCALE GENOMIC DNA]</scope>
    <source>
        <strain evidence="2 3">ATCC 50062</strain>
    </source>
</reference>
<name>A0A0L0DF29_THETB</name>
<evidence type="ECO:0000313" key="3">
    <source>
        <dbReference type="Proteomes" id="UP000054408"/>
    </source>
</evidence>
<dbReference type="AlphaFoldDB" id="A0A0L0DF29"/>
<gene>
    <name evidence="2" type="ORF">AMSG_06228</name>
</gene>
<feature type="coiled-coil region" evidence="1">
    <location>
        <begin position="125"/>
        <end position="159"/>
    </location>
</feature>
<dbReference type="GeneID" id="25565443"/>
<evidence type="ECO:0000313" key="2">
    <source>
        <dbReference type="EMBL" id="KNC49923.1"/>
    </source>
</evidence>
<protein>
    <submittedName>
        <fullName evidence="2">Uncharacterized protein</fullName>
    </submittedName>
</protein>
<keyword evidence="1" id="KW-0175">Coiled coil</keyword>
<accession>A0A0L0DF29</accession>
<dbReference type="Proteomes" id="UP000054408">
    <property type="component" value="Unassembled WGS sequence"/>
</dbReference>